<dbReference type="GO" id="GO:0046655">
    <property type="term" value="P:folic acid metabolic process"/>
    <property type="evidence" value="ECO:0007669"/>
    <property type="project" value="TreeGrafter"/>
</dbReference>
<dbReference type="SUPFAM" id="SSF53597">
    <property type="entry name" value="Dihydrofolate reductase-like"/>
    <property type="match status" value="1"/>
</dbReference>
<dbReference type="PANTHER" id="PTHR48069:SF3">
    <property type="entry name" value="DIHYDROFOLATE REDUCTASE"/>
    <property type="match status" value="1"/>
</dbReference>
<evidence type="ECO:0000256" key="2">
    <source>
        <dbReference type="ARBA" id="ARBA00009539"/>
    </source>
</evidence>
<organism evidence="8 9">
    <name type="scientific">Rothia mucilaginosa (strain DY-18)</name>
    <name type="common">Stomatococcus mucilaginosus</name>
    <dbReference type="NCBI Taxonomy" id="680646"/>
    <lineage>
        <taxon>Bacteria</taxon>
        <taxon>Bacillati</taxon>
        <taxon>Actinomycetota</taxon>
        <taxon>Actinomycetes</taxon>
        <taxon>Micrococcales</taxon>
        <taxon>Micrococcaceae</taxon>
        <taxon>Rothia</taxon>
    </lineage>
</organism>
<dbReference type="EMBL" id="AP011540">
    <property type="protein sequence ID" value="BAI64243.1"/>
    <property type="molecule type" value="Genomic_DNA"/>
</dbReference>
<dbReference type="STRING" id="680646.RMDY18_04110"/>
<evidence type="ECO:0000259" key="7">
    <source>
        <dbReference type="PROSITE" id="PS51330"/>
    </source>
</evidence>
<dbReference type="Gene3D" id="3.40.430.10">
    <property type="entry name" value="Dihydrofolate Reductase, subunit A"/>
    <property type="match status" value="1"/>
</dbReference>
<accession>D2NRG7</accession>
<evidence type="ECO:0000313" key="8">
    <source>
        <dbReference type="EMBL" id="BAI64243.1"/>
    </source>
</evidence>
<dbReference type="GO" id="GO:0046654">
    <property type="term" value="P:tetrahydrofolate biosynthetic process"/>
    <property type="evidence" value="ECO:0007669"/>
    <property type="project" value="UniProtKB-UniPathway"/>
</dbReference>
<name>D2NRG7_ROTMD</name>
<keyword evidence="9" id="KW-1185">Reference proteome</keyword>
<reference evidence="8 9" key="2">
    <citation type="journal article" date="2010" name="J Osaka Dent Univ">
        <title>Isolation and identification of Rothia mucilaginosa from persistent apical periodontitis lesions.</title>
        <authorList>
            <person name="Yamane K."/>
            <person name="Yoshida M."/>
            <person name="Fujihira T."/>
            <person name="Baba T."/>
            <person name="Tsuji N."/>
            <person name="Hayashi H."/>
            <person name="Sugimori C."/>
            <person name="Yamanaka T."/>
            <person name="Mashimo C."/>
            <person name="Nambu T."/>
            <person name="Kawai H."/>
            <person name="Fukushima H."/>
        </authorList>
    </citation>
    <scope>NUCLEOTIDE SEQUENCE [LARGE SCALE GENOMIC DNA]</scope>
    <source>
        <strain evidence="8 9">DY-18</strain>
    </source>
</reference>
<dbReference type="PROSITE" id="PS51330">
    <property type="entry name" value="DHFR_2"/>
    <property type="match status" value="1"/>
</dbReference>
<evidence type="ECO:0000256" key="1">
    <source>
        <dbReference type="ARBA" id="ARBA00004903"/>
    </source>
</evidence>
<dbReference type="GO" id="GO:0005829">
    <property type="term" value="C:cytosol"/>
    <property type="evidence" value="ECO:0007669"/>
    <property type="project" value="TreeGrafter"/>
</dbReference>
<protein>
    <recommendedName>
        <fullName evidence="3">dihydrofolate reductase</fullName>
        <ecNumber evidence="3">1.5.1.3</ecNumber>
    </recommendedName>
</protein>
<evidence type="ECO:0000256" key="5">
    <source>
        <dbReference type="ARBA" id="ARBA00022857"/>
    </source>
</evidence>
<keyword evidence="6" id="KW-0560">Oxidoreductase</keyword>
<dbReference type="InterPro" id="IPR001796">
    <property type="entry name" value="DHFR_dom"/>
</dbReference>
<dbReference type="GO" id="GO:0004146">
    <property type="term" value="F:dihydrofolate reductase activity"/>
    <property type="evidence" value="ECO:0007669"/>
    <property type="project" value="UniProtKB-EC"/>
</dbReference>
<dbReference type="InterPro" id="IPR024072">
    <property type="entry name" value="DHFR-like_dom_sf"/>
</dbReference>
<evidence type="ECO:0000313" key="9">
    <source>
        <dbReference type="Proteomes" id="UP000001883"/>
    </source>
</evidence>
<dbReference type="EC" id="1.5.1.3" evidence="3"/>
<dbReference type="PANTHER" id="PTHR48069">
    <property type="entry name" value="DIHYDROFOLATE REDUCTASE"/>
    <property type="match status" value="1"/>
</dbReference>
<dbReference type="HOGENOM" id="CLU_043966_5_0_11"/>
<reference evidence="8 9" key="3">
    <citation type="journal article" date="2010" name="Sequencing">
        <title>Complete Genome Sequence of Rothia mucilaginosa DY-18: A Clinical Isolate with Dense Meshwork-Like Structures from a Persistent Apical Periodontitis Lesion.</title>
        <authorList>
            <person name="Yamane K."/>
            <person name="Nambu T."/>
            <person name="Yamanaka T."/>
            <person name="Mashimo C."/>
            <person name="Sugimori C."/>
            <person name="Leung K.-P."/>
            <person name="Fukushima H."/>
        </authorList>
    </citation>
    <scope>NUCLEOTIDE SEQUENCE [LARGE SCALE GENOMIC DNA]</scope>
    <source>
        <strain evidence="8 9">DY-18</strain>
    </source>
</reference>
<dbReference type="InterPro" id="IPR012259">
    <property type="entry name" value="DHFR"/>
</dbReference>
<evidence type="ECO:0000256" key="3">
    <source>
        <dbReference type="ARBA" id="ARBA00012856"/>
    </source>
</evidence>
<dbReference type="Proteomes" id="UP000001883">
    <property type="component" value="Chromosome"/>
</dbReference>
<dbReference type="Pfam" id="PF00186">
    <property type="entry name" value="DHFR_1"/>
    <property type="match status" value="1"/>
</dbReference>
<dbReference type="GO" id="GO:0006730">
    <property type="term" value="P:one-carbon metabolic process"/>
    <property type="evidence" value="ECO:0007669"/>
    <property type="project" value="UniProtKB-KW"/>
</dbReference>
<evidence type="ECO:0000256" key="6">
    <source>
        <dbReference type="ARBA" id="ARBA00023002"/>
    </source>
</evidence>
<keyword evidence="4" id="KW-0554">One-carbon metabolism</keyword>
<dbReference type="UniPathway" id="UPA00077">
    <property type="reaction ID" value="UER00158"/>
</dbReference>
<dbReference type="KEGG" id="rmu:RMDY18_04110"/>
<sequence length="222" mass="24262">MMYRLGAIWAQTDAGIIGRAGDMPWYAPEDLAHFKKVTLGAPVIMGRRTWESFPPRFRPLPGRTNIVISRSVTEAEERDGALWVPSLDAALYAARDAVGAPVEATPADTATDAPAVDAWIIGGGSVYAEALSRNDLPAFGRVKTVERTLFYCQEGNEITGDTRAPELQLADSHGNCATGSPNGCWHVVSETAWEKSEKGYLLDESGTKNPMYFSFQRLERLP</sequence>
<dbReference type="GO" id="GO:0050661">
    <property type="term" value="F:NADP binding"/>
    <property type="evidence" value="ECO:0007669"/>
    <property type="project" value="InterPro"/>
</dbReference>
<dbReference type="GO" id="GO:0046452">
    <property type="term" value="P:dihydrofolate metabolic process"/>
    <property type="evidence" value="ECO:0007669"/>
    <property type="project" value="TreeGrafter"/>
</dbReference>
<evidence type="ECO:0000256" key="4">
    <source>
        <dbReference type="ARBA" id="ARBA00022563"/>
    </source>
</evidence>
<dbReference type="PRINTS" id="PR00070">
    <property type="entry name" value="DHFR"/>
</dbReference>
<keyword evidence="5" id="KW-0521">NADP</keyword>
<feature type="domain" description="DHFR" evidence="7">
    <location>
        <begin position="4"/>
        <end position="220"/>
    </location>
</feature>
<dbReference type="eggNOG" id="COG0262">
    <property type="taxonomic scope" value="Bacteria"/>
</dbReference>
<proteinExistence type="inferred from homology"/>
<reference evidence="9" key="1">
    <citation type="submission" date="2009-07" db="EMBL/GenBank/DDBJ databases">
        <title>Complete genome sequence of Rothia mucilaginosa DJ.</title>
        <authorList>
            <person name="Yamane K."/>
            <person name="Nambu T."/>
            <person name="Mashimo C."/>
            <person name="Sugimori C."/>
            <person name="Yamanaka T."/>
            <person name="Leung K."/>
            <person name="Fukushima H."/>
        </authorList>
    </citation>
    <scope>NUCLEOTIDE SEQUENCE [LARGE SCALE GENOMIC DNA]</scope>
    <source>
        <strain evidence="9">DY-18</strain>
    </source>
</reference>
<dbReference type="CDD" id="cd00209">
    <property type="entry name" value="DHFR"/>
    <property type="match status" value="1"/>
</dbReference>
<gene>
    <name evidence="8" type="ordered locus">RMDY18_04110</name>
</gene>
<comment type="pathway">
    <text evidence="1">Cofactor biosynthesis; tetrahydrofolate biosynthesis; 5,6,7,8-tetrahydrofolate from 7,8-dihydrofolate: step 1/1.</text>
</comment>
<comment type="similarity">
    <text evidence="2">Belongs to the dihydrofolate reductase family.</text>
</comment>
<dbReference type="AlphaFoldDB" id="D2NRG7"/>